<evidence type="ECO:0000256" key="5">
    <source>
        <dbReference type="ARBA" id="ARBA00023163"/>
    </source>
</evidence>
<comment type="caution">
    <text evidence="10">The sequence shown here is derived from an EMBL/GenBank/DDBJ whole genome shotgun (WGS) entry which is preliminary data.</text>
</comment>
<keyword evidence="11" id="KW-1185">Reference proteome</keyword>
<gene>
    <name evidence="10" type="ORF">GIB67_019261</name>
</gene>
<dbReference type="SMART" id="SM00380">
    <property type="entry name" value="AP2"/>
    <property type="match status" value="1"/>
</dbReference>
<evidence type="ECO:0000256" key="7">
    <source>
        <dbReference type="ARBA" id="ARBA00024343"/>
    </source>
</evidence>
<sequence length="219" mass="23434">MPDPDPAPSPDPLGVPAGGDHQQPKPCDIDVSFENQSPRAKTPVTSPTSSGKHPIFRGIRCRGGKWVSEIREPRKTTRIWLGTYPTPEMAAAAYDVAALTLKGSDVVLNFPDSRLSYQMPASASATHIRAAAGAAAALRQPKVETGEGSAGEKSTMVVASVEEFMDEEAIFYMPTLLVNMAEAMLVSPPRINTAPSDESSGSSEGERLWSYDLNNECSK</sequence>
<evidence type="ECO:0000256" key="2">
    <source>
        <dbReference type="ARBA" id="ARBA00023015"/>
    </source>
</evidence>
<dbReference type="OrthoDB" id="1932364at2759"/>
<comment type="similarity">
    <text evidence="7">Belongs to the AP2/ERF transcription factor family. ERF subfamily.</text>
</comment>
<dbReference type="PANTHER" id="PTHR31839">
    <property type="entry name" value="DEHYDRATION-RESPONSIVE ELEMENT-BINDING PROTEIN 1D"/>
    <property type="match status" value="1"/>
</dbReference>
<protein>
    <recommendedName>
        <fullName evidence="9">AP2/ERF domain-containing protein</fullName>
    </recommendedName>
</protein>
<proteinExistence type="inferred from homology"/>
<evidence type="ECO:0000256" key="3">
    <source>
        <dbReference type="ARBA" id="ARBA00023125"/>
    </source>
</evidence>
<dbReference type="AlphaFoldDB" id="A0A7J7N0G6"/>
<evidence type="ECO:0000256" key="8">
    <source>
        <dbReference type="SAM" id="MobiDB-lite"/>
    </source>
</evidence>
<keyword evidence="5" id="KW-0804">Transcription</keyword>
<feature type="domain" description="AP2/ERF" evidence="9">
    <location>
        <begin position="55"/>
        <end position="111"/>
    </location>
</feature>
<dbReference type="EMBL" id="JACGCM010001165">
    <property type="protein sequence ID" value="KAF6160492.1"/>
    <property type="molecule type" value="Genomic_DNA"/>
</dbReference>
<keyword evidence="3" id="KW-0238">DNA-binding</keyword>
<comment type="subcellular location">
    <subcellularLocation>
        <location evidence="1">Nucleus</location>
    </subcellularLocation>
</comment>
<evidence type="ECO:0000256" key="4">
    <source>
        <dbReference type="ARBA" id="ARBA00023159"/>
    </source>
</evidence>
<evidence type="ECO:0000313" key="10">
    <source>
        <dbReference type="EMBL" id="KAF6160492.1"/>
    </source>
</evidence>
<feature type="compositionally biased region" description="Pro residues" evidence="8">
    <location>
        <begin position="1"/>
        <end position="13"/>
    </location>
</feature>
<reference evidence="10 11" key="1">
    <citation type="journal article" date="2020" name="IScience">
        <title>Genome Sequencing of the Endangered Kingdonia uniflora (Circaeasteraceae, Ranunculales) Reveals Potential Mechanisms of Evolutionary Specialization.</title>
        <authorList>
            <person name="Sun Y."/>
            <person name="Deng T."/>
            <person name="Zhang A."/>
            <person name="Moore M.J."/>
            <person name="Landis J.B."/>
            <person name="Lin N."/>
            <person name="Zhang H."/>
            <person name="Zhang X."/>
            <person name="Huang J."/>
            <person name="Zhang X."/>
            <person name="Sun H."/>
            <person name="Wang H."/>
        </authorList>
    </citation>
    <scope>NUCLEOTIDE SEQUENCE [LARGE SCALE GENOMIC DNA]</scope>
    <source>
        <strain evidence="10">TB1705</strain>
        <tissue evidence="10">Leaf</tissue>
    </source>
</reference>
<dbReference type="Pfam" id="PF00847">
    <property type="entry name" value="AP2"/>
    <property type="match status" value="1"/>
</dbReference>
<dbReference type="Gene3D" id="3.30.730.10">
    <property type="entry name" value="AP2/ERF domain"/>
    <property type="match status" value="1"/>
</dbReference>
<keyword evidence="2" id="KW-0805">Transcription regulation</keyword>
<evidence type="ECO:0000256" key="1">
    <source>
        <dbReference type="ARBA" id="ARBA00004123"/>
    </source>
</evidence>
<keyword evidence="4" id="KW-0010">Activator</keyword>
<organism evidence="10 11">
    <name type="scientific">Kingdonia uniflora</name>
    <dbReference type="NCBI Taxonomy" id="39325"/>
    <lineage>
        <taxon>Eukaryota</taxon>
        <taxon>Viridiplantae</taxon>
        <taxon>Streptophyta</taxon>
        <taxon>Embryophyta</taxon>
        <taxon>Tracheophyta</taxon>
        <taxon>Spermatophyta</taxon>
        <taxon>Magnoliopsida</taxon>
        <taxon>Ranunculales</taxon>
        <taxon>Circaeasteraceae</taxon>
        <taxon>Kingdonia</taxon>
    </lineage>
</organism>
<feature type="region of interest" description="Disordered" evidence="8">
    <location>
        <begin position="190"/>
        <end position="219"/>
    </location>
</feature>
<dbReference type="InterPro" id="IPR001471">
    <property type="entry name" value="AP2/ERF_dom"/>
</dbReference>
<evidence type="ECO:0000256" key="6">
    <source>
        <dbReference type="ARBA" id="ARBA00023242"/>
    </source>
</evidence>
<dbReference type="GO" id="GO:0005634">
    <property type="term" value="C:nucleus"/>
    <property type="evidence" value="ECO:0007669"/>
    <property type="project" value="UniProtKB-SubCell"/>
</dbReference>
<dbReference type="PANTHER" id="PTHR31839:SF85">
    <property type="entry name" value="AP2_ERF DOMAIN-CONTAINING PROTEIN"/>
    <property type="match status" value="1"/>
</dbReference>
<dbReference type="InterPro" id="IPR045277">
    <property type="entry name" value="DRE1A-I"/>
</dbReference>
<feature type="compositionally biased region" description="Polar residues" evidence="8">
    <location>
        <begin position="33"/>
        <end position="51"/>
    </location>
</feature>
<name>A0A7J7N0G6_9MAGN</name>
<dbReference type="InterPro" id="IPR036955">
    <property type="entry name" value="AP2/ERF_dom_sf"/>
</dbReference>
<dbReference type="GO" id="GO:0003700">
    <property type="term" value="F:DNA-binding transcription factor activity"/>
    <property type="evidence" value="ECO:0007669"/>
    <property type="project" value="InterPro"/>
</dbReference>
<keyword evidence="6" id="KW-0539">Nucleus</keyword>
<evidence type="ECO:0000313" key="11">
    <source>
        <dbReference type="Proteomes" id="UP000541444"/>
    </source>
</evidence>
<dbReference type="PROSITE" id="PS51032">
    <property type="entry name" value="AP2_ERF"/>
    <property type="match status" value="1"/>
</dbReference>
<evidence type="ECO:0000259" key="9">
    <source>
        <dbReference type="PROSITE" id="PS51032"/>
    </source>
</evidence>
<feature type="region of interest" description="Disordered" evidence="8">
    <location>
        <begin position="1"/>
        <end position="55"/>
    </location>
</feature>
<dbReference type="InterPro" id="IPR016177">
    <property type="entry name" value="DNA-bd_dom_sf"/>
</dbReference>
<dbReference type="GO" id="GO:0003677">
    <property type="term" value="F:DNA binding"/>
    <property type="evidence" value="ECO:0007669"/>
    <property type="project" value="UniProtKB-KW"/>
</dbReference>
<dbReference type="SUPFAM" id="SSF54171">
    <property type="entry name" value="DNA-binding domain"/>
    <property type="match status" value="1"/>
</dbReference>
<dbReference type="CDD" id="cd00018">
    <property type="entry name" value="AP2"/>
    <property type="match status" value="1"/>
</dbReference>
<accession>A0A7J7N0G6</accession>
<dbReference type="Proteomes" id="UP000541444">
    <property type="component" value="Unassembled WGS sequence"/>
</dbReference>